<name>A0A919MIS7_9ACTN</name>
<gene>
    <name evidence="1" type="ORF">Afe05nite_12770</name>
</gene>
<dbReference type="EMBL" id="BOMM01000008">
    <property type="protein sequence ID" value="GIE09437.1"/>
    <property type="molecule type" value="Genomic_DNA"/>
</dbReference>
<dbReference type="Proteomes" id="UP000598174">
    <property type="component" value="Unassembled WGS sequence"/>
</dbReference>
<sequence>MGSFGITRSSLLEELGNLVGVRVGLAVLRADIDPIVDEHMPNFQLGRRMSASEFAGLAFMTLRRFGDPWTEFGYKPLVVA</sequence>
<proteinExistence type="predicted"/>
<comment type="caution">
    <text evidence="1">The sequence shown here is derived from an EMBL/GenBank/DDBJ whole genome shotgun (WGS) entry which is preliminary data.</text>
</comment>
<dbReference type="AlphaFoldDB" id="A0A919MIS7"/>
<reference evidence="1" key="1">
    <citation type="submission" date="2021-01" db="EMBL/GenBank/DDBJ databases">
        <title>Whole genome shotgun sequence of Actinoplanes ferrugineus NBRC 15555.</title>
        <authorList>
            <person name="Komaki H."/>
            <person name="Tamura T."/>
        </authorList>
    </citation>
    <scope>NUCLEOTIDE SEQUENCE</scope>
    <source>
        <strain evidence="1">NBRC 15555</strain>
    </source>
</reference>
<accession>A0A919MIS7</accession>
<evidence type="ECO:0000313" key="2">
    <source>
        <dbReference type="Proteomes" id="UP000598174"/>
    </source>
</evidence>
<protein>
    <submittedName>
        <fullName evidence="1">Uncharacterized protein</fullName>
    </submittedName>
</protein>
<evidence type="ECO:0000313" key="1">
    <source>
        <dbReference type="EMBL" id="GIE09437.1"/>
    </source>
</evidence>
<organism evidence="1 2">
    <name type="scientific">Paractinoplanes ferrugineus</name>
    <dbReference type="NCBI Taxonomy" id="113564"/>
    <lineage>
        <taxon>Bacteria</taxon>
        <taxon>Bacillati</taxon>
        <taxon>Actinomycetota</taxon>
        <taxon>Actinomycetes</taxon>
        <taxon>Micromonosporales</taxon>
        <taxon>Micromonosporaceae</taxon>
        <taxon>Paractinoplanes</taxon>
    </lineage>
</organism>
<keyword evidence="2" id="KW-1185">Reference proteome</keyword>